<feature type="signal peptide" evidence="7">
    <location>
        <begin position="1"/>
        <end position="33"/>
    </location>
</feature>
<dbReference type="InterPro" id="IPR052788">
    <property type="entry name" value="RING-type_E3_ligase_ATL"/>
</dbReference>
<proteinExistence type="predicted"/>
<evidence type="ECO:0000256" key="2">
    <source>
        <dbReference type="ARBA" id="ARBA00022771"/>
    </source>
</evidence>
<dbReference type="SMART" id="SM00184">
    <property type="entry name" value="RING"/>
    <property type="match status" value="1"/>
</dbReference>
<dbReference type="AlphaFoldDB" id="A0A9W8LU06"/>
<organism evidence="9 10">
    <name type="scientific">Coemansia guatemalensis</name>
    <dbReference type="NCBI Taxonomy" id="2761395"/>
    <lineage>
        <taxon>Eukaryota</taxon>
        <taxon>Fungi</taxon>
        <taxon>Fungi incertae sedis</taxon>
        <taxon>Zoopagomycota</taxon>
        <taxon>Kickxellomycotina</taxon>
        <taxon>Kickxellomycetes</taxon>
        <taxon>Kickxellales</taxon>
        <taxon>Kickxellaceae</taxon>
        <taxon>Coemansia</taxon>
    </lineage>
</organism>
<evidence type="ECO:0000313" key="9">
    <source>
        <dbReference type="EMBL" id="KAJ2802827.1"/>
    </source>
</evidence>
<feature type="compositionally biased region" description="Low complexity" evidence="5">
    <location>
        <begin position="306"/>
        <end position="315"/>
    </location>
</feature>
<dbReference type="OrthoDB" id="8062037at2759"/>
<evidence type="ECO:0000256" key="7">
    <source>
        <dbReference type="SAM" id="SignalP"/>
    </source>
</evidence>
<protein>
    <recommendedName>
        <fullName evidence="8">RING-type domain-containing protein</fullName>
    </recommendedName>
</protein>
<evidence type="ECO:0000256" key="5">
    <source>
        <dbReference type="SAM" id="MobiDB-lite"/>
    </source>
</evidence>
<dbReference type="InterPro" id="IPR013083">
    <property type="entry name" value="Znf_RING/FYVE/PHD"/>
</dbReference>
<feature type="transmembrane region" description="Helical" evidence="6">
    <location>
        <begin position="86"/>
        <end position="108"/>
    </location>
</feature>
<evidence type="ECO:0000256" key="1">
    <source>
        <dbReference type="ARBA" id="ARBA00022723"/>
    </source>
</evidence>
<dbReference type="EMBL" id="JANBUO010000606">
    <property type="protein sequence ID" value="KAJ2802827.1"/>
    <property type="molecule type" value="Genomic_DNA"/>
</dbReference>
<gene>
    <name evidence="9" type="ORF">H4R20_003128</name>
</gene>
<keyword evidence="2 4" id="KW-0863">Zinc-finger</keyword>
<dbReference type="InterPro" id="IPR001841">
    <property type="entry name" value="Znf_RING"/>
</dbReference>
<dbReference type="PANTHER" id="PTHR45798">
    <property type="entry name" value="RING-H2 FINGER PROTEIN ATL61-RELATED-RELATED"/>
    <property type="match status" value="1"/>
</dbReference>
<dbReference type="PROSITE" id="PS50089">
    <property type="entry name" value="ZF_RING_2"/>
    <property type="match status" value="1"/>
</dbReference>
<keyword evidence="1" id="KW-0479">Metal-binding</keyword>
<feature type="compositionally biased region" description="Basic and acidic residues" evidence="5">
    <location>
        <begin position="194"/>
        <end position="205"/>
    </location>
</feature>
<feature type="region of interest" description="Disordered" evidence="5">
    <location>
        <begin position="134"/>
        <end position="154"/>
    </location>
</feature>
<keyword evidence="6" id="KW-0812">Transmembrane</keyword>
<accession>A0A9W8LU06</accession>
<keyword evidence="3" id="KW-0862">Zinc</keyword>
<feature type="region of interest" description="Disordered" evidence="5">
    <location>
        <begin position="177"/>
        <end position="207"/>
    </location>
</feature>
<evidence type="ECO:0000256" key="6">
    <source>
        <dbReference type="SAM" id="Phobius"/>
    </source>
</evidence>
<evidence type="ECO:0000256" key="4">
    <source>
        <dbReference type="PROSITE-ProRule" id="PRU00175"/>
    </source>
</evidence>
<keyword evidence="10" id="KW-1185">Reference proteome</keyword>
<dbReference type="GO" id="GO:0008270">
    <property type="term" value="F:zinc ion binding"/>
    <property type="evidence" value="ECO:0007669"/>
    <property type="project" value="UniProtKB-KW"/>
</dbReference>
<dbReference type="SUPFAM" id="SSF57850">
    <property type="entry name" value="RING/U-box"/>
    <property type="match status" value="1"/>
</dbReference>
<keyword evidence="6" id="KW-0472">Membrane</keyword>
<sequence length="349" mass="37731">MDRRVDNLARRWPRNKMVLLDVASLVLCSLASGRFGRASPVPQDMTSEPLPESASSAPTESMGTMLPPSETDSEHQETGHIGSPNIYYILAIGACAIGVLALVAAFVYRRRYRRRRGTSPAAGAGEGGMYGLYSASSGEGHGHGAQPHHRQKKKHIVLSQKQFDMLPHTIAQGPLSSEATRDDANAANVTSTDQKGHEHLDDKTKVPISPGALAESEACSICLGDIVRGERLVRLMPCNHQFHSDCVNRWLTQKSTLCPLCKADVLEGLGLSRPKSIAEDNDNDIELVTIPLTPDRVLTAERADDAQASPAAQSPVPSSTVEMSTRDQTDPAVPPRALTVDHQNQQQQL</sequence>
<feature type="region of interest" description="Disordered" evidence="5">
    <location>
        <begin position="38"/>
        <end position="78"/>
    </location>
</feature>
<feature type="domain" description="RING-type" evidence="8">
    <location>
        <begin position="219"/>
        <end position="262"/>
    </location>
</feature>
<dbReference type="Pfam" id="PF13639">
    <property type="entry name" value="zf-RING_2"/>
    <property type="match status" value="1"/>
</dbReference>
<comment type="caution">
    <text evidence="9">The sequence shown here is derived from an EMBL/GenBank/DDBJ whole genome shotgun (WGS) entry which is preliminary data.</text>
</comment>
<reference evidence="9" key="1">
    <citation type="submission" date="2022-07" db="EMBL/GenBank/DDBJ databases">
        <title>Phylogenomic reconstructions and comparative analyses of Kickxellomycotina fungi.</title>
        <authorList>
            <person name="Reynolds N.K."/>
            <person name="Stajich J.E."/>
            <person name="Barry K."/>
            <person name="Grigoriev I.V."/>
            <person name="Crous P."/>
            <person name="Smith M.E."/>
        </authorList>
    </citation>
    <scope>NUCLEOTIDE SEQUENCE</scope>
    <source>
        <strain evidence="9">NRRL 1565</strain>
    </source>
</reference>
<keyword evidence="6" id="KW-1133">Transmembrane helix</keyword>
<feature type="compositionally biased region" description="Low complexity" evidence="5">
    <location>
        <begin position="46"/>
        <end position="61"/>
    </location>
</feature>
<dbReference type="Gene3D" id="3.30.40.10">
    <property type="entry name" value="Zinc/RING finger domain, C3HC4 (zinc finger)"/>
    <property type="match status" value="1"/>
</dbReference>
<feature type="region of interest" description="Disordered" evidence="5">
    <location>
        <begin position="304"/>
        <end position="349"/>
    </location>
</feature>
<name>A0A9W8LU06_9FUNG</name>
<keyword evidence="7" id="KW-0732">Signal</keyword>
<evidence type="ECO:0000313" key="10">
    <source>
        <dbReference type="Proteomes" id="UP001140094"/>
    </source>
</evidence>
<evidence type="ECO:0000256" key="3">
    <source>
        <dbReference type="ARBA" id="ARBA00022833"/>
    </source>
</evidence>
<dbReference type="PANTHER" id="PTHR45798:SF97">
    <property type="entry name" value="ALCOHOL-SENSITIVE RING FINGER PROTEIN 1"/>
    <property type="match status" value="1"/>
</dbReference>
<feature type="chain" id="PRO_5040772233" description="RING-type domain-containing protein" evidence="7">
    <location>
        <begin position="34"/>
        <end position="349"/>
    </location>
</feature>
<dbReference type="Proteomes" id="UP001140094">
    <property type="component" value="Unassembled WGS sequence"/>
</dbReference>
<evidence type="ECO:0000259" key="8">
    <source>
        <dbReference type="PROSITE" id="PS50089"/>
    </source>
</evidence>